<dbReference type="SUPFAM" id="SSF54980">
    <property type="entry name" value="EF-G C-terminal domain-like"/>
    <property type="match status" value="2"/>
</dbReference>
<keyword evidence="14" id="KW-0251">Elongation factor</keyword>
<evidence type="ECO:0000256" key="12">
    <source>
        <dbReference type="HAMAP-Rule" id="MF_00071"/>
    </source>
</evidence>
<dbReference type="InterPro" id="IPR031157">
    <property type="entry name" value="G_TR_CS"/>
</dbReference>
<dbReference type="SUPFAM" id="SSF50447">
    <property type="entry name" value="Translation proteins"/>
    <property type="match status" value="1"/>
</dbReference>
<dbReference type="GO" id="GO:0005886">
    <property type="term" value="C:plasma membrane"/>
    <property type="evidence" value="ECO:0007669"/>
    <property type="project" value="UniProtKB-SubCell"/>
</dbReference>
<evidence type="ECO:0000256" key="2">
    <source>
        <dbReference type="ARBA" id="ARBA00022475"/>
    </source>
</evidence>
<dbReference type="Pfam" id="PF00009">
    <property type="entry name" value="GTP_EFTU"/>
    <property type="match status" value="1"/>
</dbReference>
<keyword evidence="7 12" id="KW-0472">Membrane</keyword>
<dbReference type="AlphaFoldDB" id="A0A1G2KSQ8"/>
<dbReference type="InterPro" id="IPR000795">
    <property type="entry name" value="T_Tr_GTP-bd_dom"/>
</dbReference>
<dbReference type="InterPro" id="IPR000640">
    <property type="entry name" value="EFG_V-like"/>
</dbReference>
<accession>A0A1G2KSQ8</accession>
<dbReference type="GO" id="GO:0045727">
    <property type="term" value="P:positive regulation of translation"/>
    <property type="evidence" value="ECO:0007669"/>
    <property type="project" value="UniProtKB-UniRule"/>
</dbReference>
<dbReference type="GO" id="GO:0043022">
    <property type="term" value="F:ribosome binding"/>
    <property type="evidence" value="ECO:0007669"/>
    <property type="project" value="UniProtKB-UniRule"/>
</dbReference>
<dbReference type="HAMAP" id="MF_00071">
    <property type="entry name" value="LepA"/>
    <property type="match status" value="1"/>
</dbReference>
<dbReference type="CDD" id="cd01890">
    <property type="entry name" value="LepA"/>
    <property type="match status" value="1"/>
</dbReference>
<dbReference type="SUPFAM" id="SSF52540">
    <property type="entry name" value="P-loop containing nucleoside triphosphate hydrolases"/>
    <property type="match status" value="1"/>
</dbReference>
<comment type="subcellular location">
    <subcellularLocation>
        <location evidence="12">Cell membrane</location>
        <topology evidence="12">Peripheral membrane protein</topology>
        <orientation evidence="12">Cytoplasmic side</orientation>
    </subcellularLocation>
</comment>
<dbReference type="InterPro" id="IPR027417">
    <property type="entry name" value="P-loop_NTPase"/>
</dbReference>
<dbReference type="GO" id="GO:0003746">
    <property type="term" value="F:translation elongation factor activity"/>
    <property type="evidence" value="ECO:0007669"/>
    <property type="project" value="UniProtKB-UniRule"/>
</dbReference>
<comment type="caution">
    <text evidence="14">The sequence shown here is derived from an EMBL/GenBank/DDBJ whole genome shotgun (WGS) entry which is preliminary data.</text>
</comment>
<dbReference type="Gene3D" id="3.30.70.870">
    <property type="entry name" value="Elongation Factor G (Translational Gtpase), domain 3"/>
    <property type="match status" value="1"/>
</dbReference>
<dbReference type="InterPro" id="IPR006297">
    <property type="entry name" value="EF-4"/>
</dbReference>
<protein>
    <recommendedName>
        <fullName evidence="11 12">Elongation factor 4</fullName>
        <shortName evidence="12">EF-4</shortName>
        <ecNumber evidence="11 12">3.6.5.n1</ecNumber>
    </recommendedName>
    <alternativeName>
        <fullName evidence="12">Ribosomal back-translocase LepA</fullName>
    </alternativeName>
</protein>
<dbReference type="EMBL" id="MHQL01000034">
    <property type="protein sequence ID" value="OHA02460.1"/>
    <property type="molecule type" value="Genomic_DNA"/>
</dbReference>
<dbReference type="FunFam" id="3.30.70.870:FF:000004">
    <property type="entry name" value="Translation factor GUF1, mitochondrial"/>
    <property type="match status" value="1"/>
</dbReference>
<dbReference type="Pfam" id="PF06421">
    <property type="entry name" value="LepA_C"/>
    <property type="match status" value="1"/>
</dbReference>
<dbReference type="CDD" id="cd03709">
    <property type="entry name" value="lepA_C"/>
    <property type="match status" value="1"/>
</dbReference>
<feature type="binding site" evidence="12">
    <location>
        <begin position="14"/>
        <end position="19"/>
    </location>
    <ligand>
        <name>GTP</name>
        <dbReference type="ChEBI" id="CHEBI:37565"/>
    </ligand>
</feature>
<comment type="catalytic activity">
    <reaction evidence="8 12">
        <text>GTP + H2O = GDP + phosphate + H(+)</text>
        <dbReference type="Rhea" id="RHEA:19669"/>
        <dbReference type="ChEBI" id="CHEBI:15377"/>
        <dbReference type="ChEBI" id="CHEBI:15378"/>
        <dbReference type="ChEBI" id="CHEBI:37565"/>
        <dbReference type="ChEBI" id="CHEBI:43474"/>
        <dbReference type="ChEBI" id="CHEBI:58189"/>
        <dbReference type="EC" id="3.6.5.n1"/>
    </reaction>
</comment>
<dbReference type="NCBIfam" id="TIGR00231">
    <property type="entry name" value="small_GTP"/>
    <property type="match status" value="1"/>
</dbReference>
<dbReference type="PANTHER" id="PTHR43512:SF4">
    <property type="entry name" value="TRANSLATION FACTOR GUF1 HOMOLOG, CHLOROPLASTIC"/>
    <property type="match status" value="1"/>
</dbReference>
<dbReference type="CDD" id="cd16260">
    <property type="entry name" value="EF4_III"/>
    <property type="match status" value="1"/>
</dbReference>
<proteinExistence type="inferred from homology"/>
<evidence type="ECO:0000256" key="9">
    <source>
        <dbReference type="ARBA" id="ARBA00057626"/>
    </source>
</evidence>
<organism evidence="14 15">
    <name type="scientific">Candidatus Sungbacteria bacterium RIFCSPHIGHO2_02_FULL_51_29</name>
    <dbReference type="NCBI Taxonomy" id="1802273"/>
    <lineage>
        <taxon>Bacteria</taxon>
        <taxon>Candidatus Sungiibacteriota</taxon>
    </lineage>
</organism>
<dbReference type="GO" id="GO:0005525">
    <property type="term" value="F:GTP binding"/>
    <property type="evidence" value="ECO:0007669"/>
    <property type="project" value="UniProtKB-UniRule"/>
</dbReference>
<dbReference type="InterPro" id="IPR009000">
    <property type="entry name" value="Transl_B-barrel_sf"/>
</dbReference>
<dbReference type="Pfam" id="PF00679">
    <property type="entry name" value="EFG_C"/>
    <property type="match status" value="1"/>
</dbReference>
<evidence type="ECO:0000256" key="3">
    <source>
        <dbReference type="ARBA" id="ARBA00022741"/>
    </source>
</evidence>
<evidence type="ECO:0000313" key="14">
    <source>
        <dbReference type="EMBL" id="OHA02460.1"/>
    </source>
</evidence>
<comment type="function">
    <text evidence="9 12">Required for accurate and efficient protein synthesis under certain stress conditions. May act as a fidelity factor of the translation reaction, by catalyzing a one-codon backward translocation of tRNAs on improperly translocated ribosomes. Back-translocation proceeds from a post-translocation (POST) complex to a pre-translocation (PRE) complex, thus giving elongation factor G a second chance to translocate the tRNAs correctly. Binds to ribosomes in a GTP-dependent manner.</text>
</comment>
<dbReference type="PROSITE" id="PS00301">
    <property type="entry name" value="G_TR_1"/>
    <property type="match status" value="1"/>
</dbReference>
<gene>
    <name evidence="12" type="primary">lepA</name>
    <name evidence="14" type="ORF">A3C16_05285</name>
</gene>
<keyword evidence="6 12" id="KW-0342">GTP-binding</keyword>
<evidence type="ECO:0000256" key="11">
    <source>
        <dbReference type="ARBA" id="ARBA00066744"/>
    </source>
</evidence>
<feature type="domain" description="Tr-type G" evidence="13">
    <location>
        <begin position="2"/>
        <end position="202"/>
    </location>
</feature>
<dbReference type="Gene3D" id="2.40.30.10">
    <property type="entry name" value="Translation factors"/>
    <property type="match status" value="1"/>
</dbReference>
<evidence type="ECO:0000256" key="8">
    <source>
        <dbReference type="ARBA" id="ARBA00050293"/>
    </source>
</evidence>
<dbReference type="PANTHER" id="PTHR43512">
    <property type="entry name" value="TRANSLATION FACTOR GUF1-RELATED"/>
    <property type="match status" value="1"/>
</dbReference>
<dbReference type="Proteomes" id="UP000177811">
    <property type="component" value="Unassembled WGS sequence"/>
</dbReference>
<evidence type="ECO:0000256" key="10">
    <source>
        <dbReference type="ARBA" id="ARBA00061052"/>
    </source>
</evidence>
<dbReference type="FunFam" id="3.30.70.2570:FF:000001">
    <property type="entry name" value="Translation factor GUF1, mitochondrial"/>
    <property type="match status" value="1"/>
</dbReference>
<sequence length="618" mass="68971">MDNIRNFVIIAHIDHGKSTLADRMLELTGTVEKRKMREQFLDQMDLEREKGITIKMQPVRMVWKPDLSTLSIANSQFSNGPKEGADAEYILNLIDTPGHVDFTYEVSRALACVEGAILLVDASQGVQAQTIANLALARKEDLVIIPVINKIDLPGVRITETEDELVTLLGCVREEILHVSGKTGAGVGDLLCAVIARVPPPANTGSDALPRALIFDSHFDAFRGVIAHVRVVEGEFQTGEKIWLMATKSSPEIMEEGVFLPALTAKGRISRGEIGYIATGLKEPEAVRIGDTITSFKAGAGGRVTALDGYREPRPMVFASLYPTDADDYERLRDSLKKIKLNDAAIFFEPEASDALGRGFRVGFLGMLHMEIIGERLHREYAIDLIFTSPSVSYLVTSTRDKSRKYVYSASRLPDENEIEEIQEPWVRLEIITPQKFLGSVMNLLSGTRGVYVSQEYLGTDRLTIIYEMPLKDILLDFFDKLKSVTEGYGSLGYELLDYRAGDLVRLDILVAGEREEAFSQVIPRGNAQNEGRIVVQKLKELLPKQLFAVSLQAAVSSKIFARETIPAMKKDVTGYLYGGDRTRKMKLWKKQKRGKERLKESGRVDIPPDIFLKMLKR</sequence>
<keyword evidence="2 12" id="KW-1003">Cell membrane</keyword>
<dbReference type="Gene3D" id="3.40.50.300">
    <property type="entry name" value="P-loop containing nucleotide triphosphate hydrolases"/>
    <property type="match status" value="1"/>
</dbReference>
<comment type="similarity">
    <text evidence="1 12">Belongs to the TRAFAC class translation factor GTPase superfamily. Classic translation factor GTPase family. LepA subfamily.</text>
</comment>
<name>A0A1G2KSQ8_9BACT</name>
<dbReference type="InterPro" id="IPR035647">
    <property type="entry name" value="EFG_III/V"/>
</dbReference>
<dbReference type="InterPro" id="IPR035654">
    <property type="entry name" value="LepA_IV"/>
</dbReference>
<feature type="binding site" evidence="12">
    <location>
        <begin position="149"/>
        <end position="152"/>
    </location>
    <ligand>
        <name>GTP</name>
        <dbReference type="ChEBI" id="CHEBI:37565"/>
    </ligand>
</feature>
<reference evidence="14 15" key="1">
    <citation type="journal article" date="2016" name="Nat. Commun.">
        <title>Thousands of microbial genomes shed light on interconnected biogeochemical processes in an aquifer system.</title>
        <authorList>
            <person name="Anantharaman K."/>
            <person name="Brown C.T."/>
            <person name="Hug L.A."/>
            <person name="Sharon I."/>
            <person name="Castelle C.J."/>
            <person name="Probst A.J."/>
            <person name="Thomas B.C."/>
            <person name="Singh A."/>
            <person name="Wilkins M.J."/>
            <person name="Karaoz U."/>
            <person name="Brodie E.L."/>
            <person name="Williams K.H."/>
            <person name="Hubbard S.S."/>
            <person name="Banfield J.F."/>
        </authorList>
    </citation>
    <scope>NUCLEOTIDE SEQUENCE [LARGE SCALE GENOMIC DNA]</scope>
</reference>
<evidence type="ECO:0000313" key="15">
    <source>
        <dbReference type="Proteomes" id="UP000177811"/>
    </source>
</evidence>
<dbReference type="GO" id="GO:0003924">
    <property type="term" value="F:GTPase activity"/>
    <property type="evidence" value="ECO:0007669"/>
    <property type="project" value="UniProtKB-UniRule"/>
</dbReference>
<dbReference type="InterPro" id="IPR013842">
    <property type="entry name" value="LepA_CTD"/>
</dbReference>
<evidence type="ECO:0000259" key="13">
    <source>
        <dbReference type="PROSITE" id="PS51722"/>
    </source>
</evidence>
<keyword evidence="4 12" id="KW-0378">Hydrolase</keyword>
<dbReference type="Gene3D" id="3.30.70.240">
    <property type="match status" value="1"/>
</dbReference>
<keyword evidence="3 12" id="KW-0547">Nucleotide-binding</keyword>
<evidence type="ECO:0000256" key="1">
    <source>
        <dbReference type="ARBA" id="ARBA00005454"/>
    </source>
</evidence>
<keyword evidence="5 12" id="KW-0648">Protein biosynthesis</keyword>
<evidence type="ECO:0000256" key="4">
    <source>
        <dbReference type="ARBA" id="ARBA00022801"/>
    </source>
</evidence>
<dbReference type="EC" id="3.6.5.n1" evidence="11 12"/>
<evidence type="ECO:0000256" key="7">
    <source>
        <dbReference type="ARBA" id="ARBA00023136"/>
    </source>
</evidence>
<evidence type="ECO:0000256" key="6">
    <source>
        <dbReference type="ARBA" id="ARBA00023134"/>
    </source>
</evidence>
<comment type="similarity">
    <text evidence="10">Belongs to the GTP-binding elongation factor family. LepA subfamily.</text>
</comment>
<dbReference type="NCBIfam" id="TIGR01393">
    <property type="entry name" value="lepA"/>
    <property type="match status" value="1"/>
</dbReference>
<evidence type="ECO:0000256" key="5">
    <source>
        <dbReference type="ARBA" id="ARBA00022917"/>
    </source>
</evidence>
<dbReference type="PRINTS" id="PR00315">
    <property type="entry name" value="ELONGATNFCT"/>
</dbReference>
<dbReference type="InterPro" id="IPR005225">
    <property type="entry name" value="Small_GTP-bd"/>
</dbReference>
<dbReference type="InterPro" id="IPR038363">
    <property type="entry name" value="LepA_C_sf"/>
</dbReference>
<dbReference type="Gene3D" id="3.30.70.2570">
    <property type="entry name" value="Elongation factor 4, C-terminal domain"/>
    <property type="match status" value="1"/>
</dbReference>
<dbReference type="PROSITE" id="PS51722">
    <property type="entry name" value="G_TR_2"/>
    <property type="match status" value="1"/>
</dbReference>